<dbReference type="Gene3D" id="2.160.20.10">
    <property type="entry name" value="Single-stranded right-handed beta-helix, Pectin lyase-like"/>
    <property type="match status" value="1"/>
</dbReference>
<evidence type="ECO:0000259" key="1">
    <source>
        <dbReference type="Pfam" id="PF12708"/>
    </source>
</evidence>
<evidence type="ECO:0000313" key="3">
    <source>
        <dbReference type="Proteomes" id="UP000252023"/>
    </source>
</evidence>
<evidence type="ECO:0000313" key="2">
    <source>
        <dbReference type="EMBL" id="AXC50137.1"/>
    </source>
</evidence>
<dbReference type="EMBL" id="CP030918">
    <property type="protein sequence ID" value="AXC50137.1"/>
    <property type="molecule type" value="Genomic_DNA"/>
</dbReference>
<dbReference type="InterPro" id="IPR024535">
    <property type="entry name" value="RHGA/B-epi-like_pectate_lyase"/>
</dbReference>
<gene>
    <name evidence="2" type="ORF">DRW48_10900</name>
</gene>
<sequence length="764" mass="82206">MNIAITDGIQLSPPGFAAGLSVWSREDGTAGSATWANATNAAVVPADQDFGTCLEIFKQDDLTKLRFMAETPILPGTYLRISARVKAVAGMLPSVRIAAFAGNGARQRVTNLVDTGPAAALSGYGRIVEVSAIVGTGRRTGVNMAWGSAPIYGHFGLDLFGANGGSVRIESIRIEDVTSAFLRTMMDWVDVRDFGAVGDGVTDDRAAFAAADAAARGRQLVVPAGTFRIGSDLTINAPIRFQGKLVMPRTARLALVASFNFPTYAEAFGEETEGFKRALQALLGYTDHGTLDLCGRRVDLTGPIDLADAVPGVTNFSNRRVISNGQLCAVPGAAWNTGSVSSVATYNVGQSTLLTGVANVANIEVGSLVTGAGVGREVYVKERNIGAGTLTLSQPLFGGSGTRTYAFKRFRYIFDMSGMAKVDRLNFADIEFLCDGVASAVMLPPAGEMIHFRDCYVVRCRDRGITSIGRGCQDMLVDRCQFLSNEMDELWQNRTNVCINVNANDTKICENRFVRFRHFMVASGTGHLISGNHWFQGDAADPGVRGGGLVIANTTVQITVTANYIDNSSIEWTNEYAPQPTFNGAQWSFGGLVVTGNTFLCSHTVNYFSFIVVKPYGPGHFIQGLTVTSNVFLATDRNITRVDRVDTTYAALDNGWMRNITFDGNTYNGVDVWTSNPLLVEHSQATASTGWTVPTADRLPFNGWAKQADSIIATTAITDSGNARLNDMPYLQVRQASDQKSLKVNWSKAAKGSISVRVRMDNKN</sequence>
<protein>
    <submittedName>
        <fullName evidence="2">Right-handed parallel beta-helix repeat-containing protein</fullName>
    </submittedName>
</protein>
<dbReference type="InterPro" id="IPR011050">
    <property type="entry name" value="Pectin_lyase_fold/virulence"/>
</dbReference>
<accession>A0A344PL82</accession>
<dbReference type="Pfam" id="PF12708">
    <property type="entry name" value="Pect-lyase_RHGA_epim"/>
    <property type="match status" value="1"/>
</dbReference>
<reference evidence="3" key="1">
    <citation type="submission" date="2018-07" db="EMBL/GenBank/DDBJ databases">
        <title>Genome sequencing of Paracoccus sp. SC2-6.</title>
        <authorList>
            <person name="Heo J."/>
            <person name="Kim S.-J."/>
            <person name="Kwon S.-W."/>
        </authorList>
    </citation>
    <scope>NUCLEOTIDE SEQUENCE [LARGE SCALE GENOMIC DNA]</scope>
    <source>
        <strain evidence="3">SC2-6</strain>
    </source>
</reference>
<dbReference type="AlphaFoldDB" id="A0A344PL82"/>
<dbReference type="KEGG" id="pars:DRW48_10900"/>
<dbReference type="RefSeq" id="WP_114076456.1">
    <property type="nucleotide sequence ID" value="NZ_CP030918.1"/>
</dbReference>
<dbReference type="Proteomes" id="UP000252023">
    <property type="component" value="Chromosome"/>
</dbReference>
<dbReference type="SUPFAM" id="SSF51126">
    <property type="entry name" value="Pectin lyase-like"/>
    <property type="match status" value="1"/>
</dbReference>
<name>A0A344PL82_9RHOB</name>
<dbReference type="OrthoDB" id="7749009at2"/>
<organism evidence="2 3">
    <name type="scientific">Paracoccus suum</name>
    <dbReference type="NCBI Taxonomy" id="2259340"/>
    <lineage>
        <taxon>Bacteria</taxon>
        <taxon>Pseudomonadati</taxon>
        <taxon>Pseudomonadota</taxon>
        <taxon>Alphaproteobacteria</taxon>
        <taxon>Rhodobacterales</taxon>
        <taxon>Paracoccaceae</taxon>
        <taxon>Paracoccus</taxon>
    </lineage>
</organism>
<keyword evidence="3" id="KW-1185">Reference proteome</keyword>
<feature type="domain" description="Rhamnogalacturonase A/B/Epimerase-like pectate lyase" evidence="1">
    <location>
        <begin position="188"/>
        <end position="244"/>
    </location>
</feature>
<dbReference type="InterPro" id="IPR012334">
    <property type="entry name" value="Pectin_lyas_fold"/>
</dbReference>
<proteinExistence type="predicted"/>